<proteinExistence type="predicted"/>
<dbReference type="GO" id="GO:0003677">
    <property type="term" value="F:DNA binding"/>
    <property type="evidence" value="ECO:0007669"/>
    <property type="project" value="UniProtKB-KW"/>
</dbReference>
<keyword evidence="1" id="KW-0805">Transcription regulation</keyword>
<dbReference type="SUPFAM" id="SSF46785">
    <property type="entry name" value="Winged helix' DNA-binding domain"/>
    <property type="match status" value="1"/>
</dbReference>
<dbReference type="InterPro" id="IPR051081">
    <property type="entry name" value="HTH_MetalResp_TranReg"/>
</dbReference>
<sequence>MAHAALSLDRFLHAIADPTRRRILCALREKGGCSLDKETGLCASDIEQRVKLAQPTVSHHMRILEKAGVVEAKREGHWRWYRRNEKLIAEMMRGLKGQL</sequence>
<feature type="domain" description="HTH arsR-type" evidence="4">
    <location>
        <begin position="1"/>
        <end position="99"/>
    </location>
</feature>
<evidence type="ECO:0000256" key="2">
    <source>
        <dbReference type="ARBA" id="ARBA00023125"/>
    </source>
</evidence>
<protein>
    <submittedName>
        <fullName evidence="5">Transcriptional regulator, ArsR family</fullName>
    </submittedName>
</protein>
<evidence type="ECO:0000313" key="6">
    <source>
        <dbReference type="Proteomes" id="UP000238701"/>
    </source>
</evidence>
<evidence type="ECO:0000256" key="3">
    <source>
        <dbReference type="ARBA" id="ARBA00023163"/>
    </source>
</evidence>
<gene>
    <name evidence="5" type="ORF">SBA1_620008</name>
</gene>
<dbReference type="InterPro" id="IPR036388">
    <property type="entry name" value="WH-like_DNA-bd_sf"/>
</dbReference>
<accession>A0A2U3L273</accession>
<reference evidence="6" key="1">
    <citation type="submission" date="2018-02" db="EMBL/GenBank/DDBJ databases">
        <authorList>
            <person name="Hausmann B."/>
        </authorList>
    </citation>
    <scope>NUCLEOTIDE SEQUENCE [LARGE SCALE GENOMIC DNA]</scope>
    <source>
        <strain evidence="6">Peat soil MAG SbA1</strain>
    </source>
</reference>
<organism evidence="5 6">
    <name type="scientific">Candidatus Sulfotelmatobacter kueseliae</name>
    <dbReference type="NCBI Taxonomy" id="2042962"/>
    <lineage>
        <taxon>Bacteria</taxon>
        <taxon>Pseudomonadati</taxon>
        <taxon>Acidobacteriota</taxon>
        <taxon>Terriglobia</taxon>
        <taxon>Terriglobales</taxon>
        <taxon>Candidatus Korobacteraceae</taxon>
        <taxon>Candidatus Sulfotelmatobacter</taxon>
    </lineage>
</organism>
<dbReference type="GO" id="GO:0003700">
    <property type="term" value="F:DNA-binding transcription factor activity"/>
    <property type="evidence" value="ECO:0007669"/>
    <property type="project" value="InterPro"/>
</dbReference>
<dbReference type="PANTHER" id="PTHR33154:SF33">
    <property type="entry name" value="TRANSCRIPTIONAL REPRESSOR SDPR"/>
    <property type="match status" value="1"/>
</dbReference>
<dbReference type="PANTHER" id="PTHR33154">
    <property type="entry name" value="TRANSCRIPTIONAL REGULATOR, ARSR FAMILY"/>
    <property type="match status" value="1"/>
</dbReference>
<evidence type="ECO:0000256" key="1">
    <source>
        <dbReference type="ARBA" id="ARBA00023015"/>
    </source>
</evidence>
<dbReference type="NCBIfam" id="NF033788">
    <property type="entry name" value="HTH_metalloreg"/>
    <property type="match status" value="1"/>
</dbReference>
<keyword evidence="2" id="KW-0238">DNA-binding</keyword>
<dbReference type="CDD" id="cd00090">
    <property type="entry name" value="HTH_ARSR"/>
    <property type="match status" value="1"/>
</dbReference>
<evidence type="ECO:0000313" key="5">
    <source>
        <dbReference type="EMBL" id="SPF46025.1"/>
    </source>
</evidence>
<keyword evidence="3" id="KW-0804">Transcription</keyword>
<dbReference type="AlphaFoldDB" id="A0A2U3L273"/>
<dbReference type="EMBL" id="OMOD01000158">
    <property type="protein sequence ID" value="SPF46025.1"/>
    <property type="molecule type" value="Genomic_DNA"/>
</dbReference>
<dbReference type="Proteomes" id="UP000238701">
    <property type="component" value="Unassembled WGS sequence"/>
</dbReference>
<dbReference type="PROSITE" id="PS50987">
    <property type="entry name" value="HTH_ARSR_2"/>
    <property type="match status" value="1"/>
</dbReference>
<dbReference type="InterPro" id="IPR011991">
    <property type="entry name" value="ArsR-like_HTH"/>
</dbReference>
<dbReference type="Gene3D" id="1.10.10.10">
    <property type="entry name" value="Winged helix-like DNA-binding domain superfamily/Winged helix DNA-binding domain"/>
    <property type="match status" value="1"/>
</dbReference>
<dbReference type="InterPro" id="IPR001845">
    <property type="entry name" value="HTH_ArsR_DNA-bd_dom"/>
</dbReference>
<dbReference type="InterPro" id="IPR036390">
    <property type="entry name" value="WH_DNA-bd_sf"/>
</dbReference>
<dbReference type="SMART" id="SM00418">
    <property type="entry name" value="HTH_ARSR"/>
    <property type="match status" value="1"/>
</dbReference>
<dbReference type="Pfam" id="PF01022">
    <property type="entry name" value="HTH_5"/>
    <property type="match status" value="1"/>
</dbReference>
<evidence type="ECO:0000259" key="4">
    <source>
        <dbReference type="PROSITE" id="PS50987"/>
    </source>
</evidence>
<dbReference type="OrthoDB" id="9798835at2"/>
<name>A0A2U3L273_9BACT</name>